<evidence type="ECO:0000313" key="3">
    <source>
        <dbReference type="Proteomes" id="UP000287651"/>
    </source>
</evidence>
<sequence length="228" mass="26092">MLVKVSSPGLGHVCLKEKNIVLQVVRHLIAAGHDVHVVTGAPEFVFTTEIQSPNLHIRKVGLDTEEVLGKPFHQGSDGSSGHAVPAFRDVIDVPLVVRRFAISIFTAWYGRYILVHQVAGTWTARYRAVPPKIDCWRSISVVDSRLKGEIDRRRSIKGEIDRRQSIEQEKGRKKKRKKKKKRKEEKKRPKARVRSSPARRPRPWVVVSVSPARGERSRRPRPFFSLFF</sequence>
<reference evidence="2 3" key="1">
    <citation type="journal article" date="2014" name="Agronomy (Basel)">
        <title>A Draft Genome Sequence for Ensete ventricosum, the Drought-Tolerant Tree Against Hunger.</title>
        <authorList>
            <person name="Harrison J."/>
            <person name="Moore K.A."/>
            <person name="Paszkiewicz K."/>
            <person name="Jones T."/>
            <person name="Grant M."/>
            <person name="Ambacheew D."/>
            <person name="Muzemil S."/>
            <person name="Studholme D.J."/>
        </authorList>
    </citation>
    <scope>NUCLEOTIDE SEQUENCE [LARGE SCALE GENOMIC DNA]</scope>
</reference>
<comment type="caution">
    <text evidence="2">The sequence shown here is derived from an EMBL/GenBank/DDBJ whole genome shotgun (WGS) entry which is preliminary data.</text>
</comment>
<evidence type="ECO:0000313" key="2">
    <source>
        <dbReference type="EMBL" id="RRT49144.1"/>
    </source>
</evidence>
<feature type="compositionally biased region" description="Basic and acidic residues" evidence="1">
    <location>
        <begin position="161"/>
        <end position="170"/>
    </location>
</feature>
<dbReference type="AlphaFoldDB" id="A0A426YBN7"/>
<dbReference type="PANTHER" id="PTHR38134">
    <property type="entry name" value="SLR1395 PROTEIN"/>
    <property type="match status" value="1"/>
</dbReference>
<evidence type="ECO:0000256" key="1">
    <source>
        <dbReference type="SAM" id="MobiDB-lite"/>
    </source>
</evidence>
<feature type="region of interest" description="Disordered" evidence="1">
    <location>
        <begin position="161"/>
        <end position="221"/>
    </location>
</feature>
<feature type="compositionally biased region" description="Basic residues" evidence="1">
    <location>
        <begin position="171"/>
        <end position="202"/>
    </location>
</feature>
<dbReference type="InterPro" id="IPR053205">
    <property type="entry name" value="GHMP_kinase_L-arabinokinase"/>
</dbReference>
<accession>A0A426YBN7</accession>
<proteinExistence type="predicted"/>
<protein>
    <submittedName>
        <fullName evidence="2">Uncharacterized protein</fullName>
    </submittedName>
</protein>
<dbReference type="Proteomes" id="UP000287651">
    <property type="component" value="Unassembled WGS sequence"/>
</dbReference>
<dbReference type="EMBL" id="AMZH03013509">
    <property type="protein sequence ID" value="RRT49144.1"/>
    <property type="molecule type" value="Genomic_DNA"/>
</dbReference>
<name>A0A426YBN7_ENSVE</name>
<organism evidence="2 3">
    <name type="scientific">Ensete ventricosum</name>
    <name type="common">Abyssinian banana</name>
    <name type="synonym">Musa ensete</name>
    <dbReference type="NCBI Taxonomy" id="4639"/>
    <lineage>
        <taxon>Eukaryota</taxon>
        <taxon>Viridiplantae</taxon>
        <taxon>Streptophyta</taxon>
        <taxon>Embryophyta</taxon>
        <taxon>Tracheophyta</taxon>
        <taxon>Spermatophyta</taxon>
        <taxon>Magnoliopsida</taxon>
        <taxon>Liliopsida</taxon>
        <taxon>Zingiberales</taxon>
        <taxon>Musaceae</taxon>
        <taxon>Ensete</taxon>
    </lineage>
</organism>
<gene>
    <name evidence="2" type="ORF">B296_00048351</name>
</gene>
<feature type="compositionally biased region" description="Low complexity" evidence="1">
    <location>
        <begin position="203"/>
        <end position="212"/>
    </location>
</feature>
<dbReference type="PANTHER" id="PTHR38134:SF2">
    <property type="entry name" value="GALACTOKINASE"/>
    <property type="match status" value="1"/>
</dbReference>